<dbReference type="EMBL" id="PGOZ01000009">
    <property type="protein sequence ID" value="PJI32490.1"/>
    <property type="molecule type" value="Genomic_DNA"/>
</dbReference>
<dbReference type="RefSeq" id="WP_100357742.1">
    <property type="nucleotide sequence ID" value="NZ_PGOZ01000009.1"/>
</dbReference>
<reference evidence="2 3" key="2">
    <citation type="submission" date="2017-12" db="EMBL/GenBank/DDBJ databases">
        <title>Revising the taxonomy of the Acinetobacter lwoffii group: the description of Acinetobacter pseudolwoffii sp. nov. and emended description of Acinetobacter lwoffii.</title>
        <authorList>
            <person name="Nemec A."/>
        </authorList>
    </citation>
    <scope>NUCLEOTIDE SEQUENCE [LARGE SCALE GENOMIC DNA]</scope>
    <source>
        <strain evidence="2 3">ANC 5347</strain>
    </source>
</reference>
<accession>A0A2H9ULH5</accession>
<dbReference type="InterPro" id="IPR025048">
    <property type="entry name" value="DUF3987"/>
</dbReference>
<organism evidence="2 3">
    <name type="scientific">Acinetobacter pseudolwoffii</name>
    <dbReference type="NCBI Taxonomy" id="2053287"/>
    <lineage>
        <taxon>Bacteria</taxon>
        <taxon>Pseudomonadati</taxon>
        <taxon>Pseudomonadota</taxon>
        <taxon>Gammaproteobacteria</taxon>
        <taxon>Moraxellales</taxon>
        <taxon>Moraxellaceae</taxon>
        <taxon>Acinetobacter</taxon>
    </lineage>
</organism>
<evidence type="ECO:0000256" key="1">
    <source>
        <dbReference type="SAM" id="Coils"/>
    </source>
</evidence>
<dbReference type="Proteomes" id="UP000242351">
    <property type="component" value="Unassembled WGS sequence"/>
</dbReference>
<evidence type="ECO:0008006" key="4">
    <source>
        <dbReference type="Google" id="ProtNLM"/>
    </source>
</evidence>
<sequence>MNTKYSNNTSIAVEEADSTNPADYFEYDSTVIQQGSEPANAMNRIYGIVPKEFRIATRNLENYPNLENMPIIPLRDLNGEIDGLRFMNLSEGNEINIGNGNIIFNEQSKSVILVTEDSQTAFKLSDSKYKILLVNNLSKNKAQQIKARFNDICVVTTCDHVRDIKRRLSNLSIKIIGLSLPVDSFTCTKELENEINNLIFSTQLIDWKEPQPIRAELLPVKKLTKSMLPMDLANYVFDEAERADKMPVDFVAVSLLSSLGSVLGTKVTIKPKPLGDWSVMTNLWSAVVGTPSMKKSPAYEAGLRPISQLIDKAKENSKCKDSDKKSDIRLINQEFKDLTEDLIIKMRAEKLSAEQELKELKKELTKIKDETEREELFLKIAKQELRIDANKKNEVANKEEIPEKRYQTDDTTIEALSDLEVNNPNGILVFRDELVGLFAFLEKDGGLGKPFFLEGWNGTGSYQIDRIGRGPQFIPNHCLTVMGGIQPDKLMKYLEPAIKGLGNDGLVQRFQLLVYPDVESWEYVDRIPDKDARSAVYTIFESMDKLNEVSLCGIGANSSDNENKRPYFIFSDEAQNIFKEWMTLLHKEKIPKEDHPIIQEHLSKYPKLLAGLALLFHVIDGINLGSVGGVSKSAIQMAIEWCDYLETHARRIYGLVLHSSSFRASILANKLKKCPESDKWRTDGFSAREVFRKNWKSLTDMQNIYEALDILNDACWVHVEEVEATVKGGRPTKRYWINPKIYEMS</sequence>
<gene>
    <name evidence="2" type="ORF">CU320_08640</name>
</gene>
<feature type="coiled-coil region" evidence="1">
    <location>
        <begin position="343"/>
        <end position="377"/>
    </location>
</feature>
<dbReference type="AlphaFoldDB" id="A0A2H9ULH5"/>
<reference evidence="2 3" key="1">
    <citation type="submission" date="2017-11" db="EMBL/GenBank/DDBJ databases">
        <authorList>
            <person name="Han C.G."/>
        </authorList>
    </citation>
    <scope>NUCLEOTIDE SEQUENCE [LARGE SCALE GENOMIC DNA]</scope>
    <source>
        <strain evidence="2 3">ANC 5347</strain>
    </source>
</reference>
<protein>
    <recommendedName>
        <fullName evidence="4">DUF3987 domain-containing protein</fullName>
    </recommendedName>
</protein>
<keyword evidence="1" id="KW-0175">Coiled coil</keyword>
<comment type="caution">
    <text evidence="2">The sequence shown here is derived from an EMBL/GenBank/DDBJ whole genome shotgun (WGS) entry which is preliminary data.</text>
</comment>
<evidence type="ECO:0000313" key="2">
    <source>
        <dbReference type="EMBL" id="PJI32490.1"/>
    </source>
</evidence>
<evidence type="ECO:0000313" key="3">
    <source>
        <dbReference type="Proteomes" id="UP000242351"/>
    </source>
</evidence>
<proteinExistence type="predicted"/>
<dbReference type="Pfam" id="PF13148">
    <property type="entry name" value="DUF3987"/>
    <property type="match status" value="1"/>
</dbReference>
<name>A0A2H9ULH5_9GAMM</name>